<dbReference type="InterPro" id="IPR050482">
    <property type="entry name" value="Sensor_HK_TwoCompSys"/>
</dbReference>
<feature type="domain" description="Histidine kinase/HSP90-like ATPase" evidence="11">
    <location>
        <begin position="396"/>
        <end position="492"/>
    </location>
</feature>
<keyword evidence="3" id="KW-0597">Phosphoprotein</keyword>
<evidence type="ECO:0000256" key="2">
    <source>
        <dbReference type="ARBA" id="ARBA00012438"/>
    </source>
</evidence>
<dbReference type="Pfam" id="PF07730">
    <property type="entry name" value="HisKA_3"/>
    <property type="match status" value="1"/>
</dbReference>
<dbReference type="CDD" id="cd16917">
    <property type="entry name" value="HATPase_UhpB-NarQ-NarX-like"/>
    <property type="match status" value="1"/>
</dbReference>
<keyword evidence="7" id="KW-0067">ATP-binding</keyword>
<evidence type="ECO:0000256" key="5">
    <source>
        <dbReference type="ARBA" id="ARBA00022741"/>
    </source>
</evidence>
<proteinExistence type="predicted"/>
<dbReference type="GO" id="GO:0016020">
    <property type="term" value="C:membrane"/>
    <property type="evidence" value="ECO:0007669"/>
    <property type="project" value="InterPro"/>
</dbReference>
<dbReference type="KEGG" id="ske:Sked_09220"/>
<dbReference type="SUPFAM" id="SSF55874">
    <property type="entry name" value="ATPase domain of HSP90 chaperone/DNA topoisomerase II/histidine kinase"/>
    <property type="match status" value="1"/>
</dbReference>
<dbReference type="InterPro" id="IPR036890">
    <property type="entry name" value="HATPase_C_sf"/>
</dbReference>
<feature type="transmembrane region" description="Helical" evidence="10">
    <location>
        <begin position="101"/>
        <end position="123"/>
    </location>
</feature>
<evidence type="ECO:0000256" key="9">
    <source>
        <dbReference type="SAM" id="MobiDB-lite"/>
    </source>
</evidence>
<evidence type="ECO:0000256" key="6">
    <source>
        <dbReference type="ARBA" id="ARBA00022777"/>
    </source>
</evidence>
<feature type="region of interest" description="Disordered" evidence="9">
    <location>
        <begin position="1"/>
        <end position="34"/>
    </location>
</feature>
<sequence>MTARTVGPSEPAPAVDGTSVHSRPGATWTGRAAPTTMESMETPTYLWRRSREPQPLEHVGFFSGAFRSRTWRELAYLFLVTAWSVVGFVYVLAMFALTAGLLLTVVGGGGILGAMIVGARGFGAADRGLARGMLRAEIDRPTPFRRKKGLWAGIWSMVCDGVGWRAVAFMVLQLPLAVVTLALAAVWLVVPLGAMTHWYWSRYLPAVPDTQGVLHRGAELVPDYFVDTAPRQLVMAVAGILLFFVGAAVVRGLAHLHRMLAEGLLGPTEASLRVASLEQSRGRAVEDADSTLRRIERDLHDGTQARLVAIAMQLGEAKEQAVTAGASRELTDLIAAAHTSTKETLVELRELSRGIHPPALDNGLGVALETLAARSPLPVQLDVDLPGPPAARPAEAIETIAYFCVTELLTNAIKHAQATTMHVRVWVRARALRLEVRDDGVGGAVVLVPDAEGHHSGLAGLTERVGSVDGVFTITSPQGGPTLVTVVLPLHV</sequence>
<dbReference type="Pfam" id="PF02518">
    <property type="entry name" value="HATPase_c"/>
    <property type="match status" value="1"/>
</dbReference>
<gene>
    <name evidence="12" type="ordered locus">Sked_09220</name>
</gene>
<evidence type="ECO:0000313" key="13">
    <source>
        <dbReference type="Proteomes" id="UP000000322"/>
    </source>
</evidence>
<dbReference type="AlphaFoldDB" id="D1BC92"/>
<keyword evidence="10" id="KW-1133">Transmembrane helix</keyword>
<keyword evidence="5" id="KW-0547">Nucleotide-binding</keyword>
<dbReference type="STRING" id="446469.Sked_09220"/>
<name>D1BC92_SANKS</name>
<reference evidence="12 13" key="1">
    <citation type="journal article" date="2009" name="Stand. Genomic Sci.">
        <title>Complete genome sequence of Sanguibacter keddieii type strain (ST-74).</title>
        <authorList>
            <person name="Ivanova N."/>
            <person name="Sikorski J."/>
            <person name="Sims D."/>
            <person name="Brettin T."/>
            <person name="Detter J.C."/>
            <person name="Han C."/>
            <person name="Lapidus A."/>
            <person name="Copeland A."/>
            <person name="Glavina Del Rio T."/>
            <person name="Nolan M."/>
            <person name="Chen F."/>
            <person name="Lucas S."/>
            <person name="Tice H."/>
            <person name="Cheng J.F."/>
            <person name="Bruce D."/>
            <person name="Goodwin L."/>
            <person name="Pitluck S."/>
            <person name="Pati A."/>
            <person name="Mavromatis K."/>
            <person name="Chen A."/>
            <person name="Palaniappan K."/>
            <person name="D'haeseleer P."/>
            <person name="Chain P."/>
            <person name="Bristow J."/>
            <person name="Eisen J.A."/>
            <person name="Markowitz V."/>
            <person name="Hugenholtz P."/>
            <person name="Goker M."/>
            <person name="Pukall R."/>
            <person name="Klenk H.P."/>
            <person name="Kyrpides N.C."/>
        </authorList>
    </citation>
    <scope>NUCLEOTIDE SEQUENCE [LARGE SCALE GENOMIC DNA]</scope>
    <source>
        <strain evidence="13">ATCC 51767 / DSM 10542 / NCFB 3025 / ST-74</strain>
    </source>
</reference>
<dbReference type="GO" id="GO:0005524">
    <property type="term" value="F:ATP binding"/>
    <property type="evidence" value="ECO:0007669"/>
    <property type="project" value="UniProtKB-KW"/>
</dbReference>
<keyword evidence="8" id="KW-0902">Two-component regulatory system</keyword>
<evidence type="ECO:0000256" key="10">
    <source>
        <dbReference type="SAM" id="Phobius"/>
    </source>
</evidence>
<comment type="catalytic activity">
    <reaction evidence="1">
        <text>ATP + protein L-histidine = ADP + protein N-phospho-L-histidine.</text>
        <dbReference type="EC" id="2.7.13.3"/>
    </reaction>
</comment>
<dbReference type="EC" id="2.7.13.3" evidence="2"/>
<dbReference type="InterPro" id="IPR003594">
    <property type="entry name" value="HATPase_dom"/>
</dbReference>
<dbReference type="GO" id="GO:0046983">
    <property type="term" value="F:protein dimerization activity"/>
    <property type="evidence" value="ECO:0007669"/>
    <property type="project" value="InterPro"/>
</dbReference>
<keyword evidence="6 12" id="KW-0418">Kinase</keyword>
<protein>
    <recommendedName>
        <fullName evidence="2">histidine kinase</fullName>
        <ecNumber evidence="2">2.7.13.3</ecNumber>
    </recommendedName>
</protein>
<dbReference type="InterPro" id="IPR025828">
    <property type="entry name" value="Put_sensor_dom"/>
</dbReference>
<feature type="transmembrane region" description="Helical" evidence="10">
    <location>
        <begin position="174"/>
        <end position="200"/>
    </location>
</feature>
<dbReference type="InterPro" id="IPR011712">
    <property type="entry name" value="Sig_transdc_His_kin_sub3_dim/P"/>
</dbReference>
<evidence type="ECO:0000256" key="1">
    <source>
        <dbReference type="ARBA" id="ARBA00000085"/>
    </source>
</evidence>
<evidence type="ECO:0000259" key="11">
    <source>
        <dbReference type="SMART" id="SM00387"/>
    </source>
</evidence>
<dbReference type="eggNOG" id="COG4585">
    <property type="taxonomic scope" value="Bacteria"/>
</dbReference>
<dbReference type="Pfam" id="PF13796">
    <property type="entry name" value="Sensor"/>
    <property type="match status" value="1"/>
</dbReference>
<dbReference type="EMBL" id="CP001819">
    <property type="protein sequence ID" value="ACZ20872.1"/>
    <property type="molecule type" value="Genomic_DNA"/>
</dbReference>
<organism evidence="12 13">
    <name type="scientific">Sanguibacter keddieii (strain ATCC 51767 / DSM 10542 / NCFB 3025 / ST-74)</name>
    <dbReference type="NCBI Taxonomy" id="446469"/>
    <lineage>
        <taxon>Bacteria</taxon>
        <taxon>Bacillati</taxon>
        <taxon>Actinomycetota</taxon>
        <taxon>Actinomycetes</taxon>
        <taxon>Micrococcales</taxon>
        <taxon>Sanguibacteraceae</taxon>
        <taxon>Sanguibacter</taxon>
    </lineage>
</organism>
<keyword evidence="13" id="KW-1185">Reference proteome</keyword>
<dbReference type="HOGENOM" id="CLU_000445_20_2_11"/>
<dbReference type="PANTHER" id="PTHR24421:SF10">
    <property type="entry name" value="NITRATE_NITRITE SENSOR PROTEIN NARQ"/>
    <property type="match status" value="1"/>
</dbReference>
<evidence type="ECO:0000256" key="3">
    <source>
        <dbReference type="ARBA" id="ARBA00022553"/>
    </source>
</evidence>
<keyword evidence="10" id="KW-0472">Membrane</keyword>
<dbReference type="GO" id="GO:0000155">
    <property type="term" value="F:phosphorelay sensor kinase activity"/>
    <property type="evidence" value="ECO:0007669"/>
    <property type="project" value="InterPro"/>
</dbReference>
<accession>D1BC92</accession>
<dbReference type="PANTHER" id="PTHR24421">
    <property type="entry name" value="NITRATE/NITRITE SENSOR PROTEIN NARX-RELATED"/>
    <property type="match status" value="1"/>
</dbReference>
<keyword evidence="10" id="KW-0812">Transmembrane</keyword>
<dbReference type="Gene3D" id="1.20.5.1930">
    <property type="match status" value="1"/>
</dbReference>
<dbReference type="Gene3D" id="3.30.565.10">
    <property type="entry name" value="Histidine kinase-like ATPase, C-terminal domain"/>
    <property type="match status" value="1"/>
</dbReference>
<feature type="transmembrane region" description="Helical" evidence="10">
    <location>
        <begin position="74"/>
        <end position="95"/>
    </location>
</feature>
<evidence type="ECO:0000256" key="4">
    <source>
        <dbReference type="ARBA" id="ARBA00022679"/>
    </source>
</evidence>
<dbReference type="SMART" id="SM00387">
    <property type="entry name" value="HATPase_c"/>
    <property type="match status" value="1"/>
</dbReference>
<feature type="transmembrane region" description="Helical" evidence="10">
    <location>
        <begin position="233"/>
        <end position="254"/>
    </location>
</feature>
<evidence type="ECO:0000313" key="12">
    <source>
        <dbReference type="EMBL" id="ACZ20872.1"/>
    </source>
</evidence>
<evidence type="ECO:0000256" key="8">
    <source>
        <dbReference type="ARBA" id="ARBA00023012"/>
    </source>
</evidence>
<dbReference type="Proteomes" id="UP000000322">
    <property type="component" value="Chromosome"/>
</dbReference>
<evidence type="ECO:0000256" key="7">
    <source>
        <dbReference type="ARBA" id="ARBA00022840"/>
    </source>
</evidence>
<keyword evidence="4" id="KW-0808">Transferase</keyword>